<dbReference type="AlphaFoldDB" id="A0A914HGJ3"/>
<dbReference type="GO" id="GO:0008474">
    <property type="term" value="F:palmitoyl-(protein) hydrolase activity"/>
    <property type="evidence" value="ECO:0007669"/>
    <property type="project" value="TreeGrafter"/>
</dbReference>
<keyword evidence="2" id="KW-0378">Hydrolase</keyword>
<dbReference type="GO" id="GO:0006898">
    <property type="term" value="P:receptor-mediated endocytosis"/>
    <property type="evidence" value="ECO:0007669"/>
    <property type="project" value="TreeGrafter"/>
</dbReference>
<dbReference type="SUPFAM" id="SSF53474">
    <property type="entry name" value="alpha/beta-Hydrolases"/>
    <property type="match status" value="1"/>
</dbReference>
<organism evidence="3 4">
    <name type="scientific">Globodera rostochiensis</name>
    <name type="common">Golden nematode worm</name>
    <name type="synonym">Heterodera rostochiensis</name>
    <dbReference type="NCBI Taxonomy" id="31243"/>
    <lineage>
        <taxon>Eukaryota</taxon>
        <taxon>Metazoa</taxon>
        <taxon>Ecdysozoa</taxon>
        <taxon>Nematoda</taxon>
        <taxon>Chromadorea</taxon>
        <taxon>Rhabditida</taxon>
        <taxon>Tylenchina</taxon>
        <taxon>Tylenchomorpha</taxon>
        <taxon>Tylenchoidea</taxon>
        <taxon>Heteroderidae</taxon>
        <taxon>Heteroderinae</taxon>
        <taxon>Globodera</taxon>
    </lineage>
</organism>
<dbReference type="InterPro" id="IPR029058">
    <property type="entry name" value="AB_hydrolase_fold"/>
</dbReference>
<proteinExistence type="inferred from homology"/>
<dbReference type="Gene3D" id="3.40.50.1820">
    <property type="entry name" value="alpha/beta hydrolase"/>
    <property type="match status" value="1"/>
</dbReference>
<evidence type="ECO:0000256" key="2">
    <source>
        <dbReference type="ARBA" id="ARBA00022801"/>
    </source>
</evidence>
<dbReference type="WBParaSite" id="Gr19_v10_g16971.t2">
    <property type="protein sequence ID" value="Gr19_v10_g16971.t2"/>
    <property type="gene ID" value="Gr19_v10_g16971"/>
</dbReference>
<accession>A0A914HGJ3</accession>
<dbReference type="GO" id="GO:0005764">
    <property type="term" value="C:lysosome"/>
    <property type="evidence" value="ECO:0007669"/>
    <property type="project" value="TreeGrafter"/>
</dbReference>
<protein>
    <submittedName>
        <fullName evidence="4">Uncharacterized protein</fullName>
    </submittedName>
</protein>
<sequence length="505" mass="57832">MYQQHRADSNVYIECYGDGQKRVWNIIWQKLWPLVTGNIYALRISGIQFSPTILRDCPKLRSVYSLAHFPAFPPTTTPIHLLAKPWAIGWSRLGRMVSRRCFNAVSIRQEWTNSKRLPSAENGRIEVSDQLNQLWNNTSKTAQQQQMKEIFICDDVWYGIFAFVHPIELGLKIALISDRLDVLVDGHFKSRKWSLGPLRIRRAIGGKGAEISKRSPKRLPIPQGPVPNSVIGFECIWINYVDKSVIEFLQRIRRLFESSGTDVSLATAGEQSSAWEIICQKIWPFVNDNICRFHLFECQFKRLRRFLPAILRNCPNLRSIYSHLHGPAFPAEDNANSSPAAWNEEKSADIRALILPIPVRGSPFPGLLIPENGDPRDPNPAERYRQANIFLADLNCEQLHCNSTYRDNMVKLRNFVLVQFSHDHKLVPKETALFGFFADNGTPTIIPMEQSAIYNEDRIGLKALNESNRLHLLSFNGEHLQIPTEVFVSEIIEPYLKDKSDDGLF</sequence>
<dbReference type="Proteomes" id="UP000887572">
    <property type="component" value="Unplaced"/>
</dbReference>
<dbReference type="Pfam" id="PF02089">
    <property type="entry name" value="Palm_thioest"/>
    <property type="match status" value="1"/>
</dbReference>
<evidence type="ECO:0000313" key="4">
    <source>
        <dbReference type="WBParaSite" id="Gr19_v10_g16971.t2"/>
    </source>
</evidence>
<comment type="similarity">
    <text evidence="1">Belongs to the palmitoyl-protein thioesterase family.</text>
</comment>
<evidence type="ECO:0000313" key="3">
    <source>
        <dbReference type="Proteomes" id="UP000887572"/>
    </source>
</evidence>
<dbReference type="PANTHER" id="PTHR11247:SF8">
    <property type="entry name" value="PALMITOYL-PROTEIN THIOESTERASE 1"/>
    <property type="match status" value="1"/>
</dbReference>
<name>A0A914HGJ3_GLORO</name>
<evidence type="ECO:0000256" key="1">
    <source>
        <dbReference type="ARBA" id="ARBA00010758"/>
    </source>
</evidence>
<dbReference type="PANTHER" id="PTHR11247">
    <property type="entry name" value="PALMITOYL-PROTEIN THIOESTERASE/DOLICHYLDIPHOSPHATASE 1"/>
    <property type="match status" value="1"/>
</dbReference>
<keyword evidence="3" id="KW-1185">Reference proteome</keyword>
<reference evidence="4" key="1">
    <citation type="submission" date="2022-11" db="UniProtKB">
        <authorList>
            <consortium name="WormBaseParasite"/>
        </authorList>
    </citation>
    <scope>IDENTIFICATION</scope>
</reference>